<keyword evidence="2" id="KW-1185">Reference proteome</keyword>
<evidence type="ECO:0000313" key="2">
    <source>
        <dbReference type="Proteomes" id="UP000308600"/>
    </source>
</evidence>
<feature type="non-terminal residue" evidence="1">
    <location>
        <position position="122"/>
    </location>
</feature>
<proteinExistence type="predicted"/>
<gene>
    <name evidence="1" type="ORF">BDN72DRAFT_774127</name>
</gene>
<evidence type="ECO:0000313" key="1">
    <source>
        <dbReference type="EMBL" id="TFK64814.1"/>
    </source>
</evidence>
<accession>A0ACD3AHH0</accession>
<organism evidence="1 2">
    <name type="scientific">Pluteus cervinus</name>
    <dbReference type="NCBI Taxonomy" id="181527"/>
    <lineage>
        <taxon>Eukaryota</taxon>
        <taxon>Fungi</taxon>
        <taxon>Dikarya</taxon>
        <taxon>Basidiomycota</taxon>
        <taxon>Agaricomycotina</taxon>
        <taxon>Agaricomycetes</taxon>
        <taxon>Agaricomycetidae</taxon>
        <taxon>Agaricales</taxon>
        <taxon>Pluteineae</taxon>
        <taxon>Pluteaceae</taxon>
        <taxon>Pluteus</taxon>
    </lineage>
</organism>
<name>A0ACD3AHH0_9AGAR</name>
<sequence>MDLTAAAYTQSPDHIPLTLLDKTISELEDELLKRKTSHNNRIQIVRLHAELLQEIFSHVHSTSQPGERGKASLLLTWICSRWRKVALASSELWTYIDIANPTWAHIALSRTRERPVAFLLPR</sequence>
<protein>
    <submittedName>
        <fullName evidence="1">Uncharacterized protein</fullName>
    </submittedName>
</protein>
<reference evidence="1 2" key="1">
    <citation type="journal article" date="2019" name="Nat. Ecol. Evol.">
        <title>Megaphylogeny resolves global patterns of mushroom evolution.</title>
        <authorList>
            <person name="Varga T."/>
            <person name="Krizsan K."/>
            <person name="Foldi C."/>
            <person name="Dima B."/>
            <person name="Sanchez-Garcia M."/>
            <person name="Sanchez-Ramirez S."/>
            <person name="Szollosi G.J."/>
            <person name="Szarkandi J.G."/>
            <person name="Papp V."/>
            <person name="Albert L."/>
            <person name="Andreopoulos W."/>
            <person name="Angelini C."/>
            <person name="Antonin V."/>
            <person name="Barry K.W."/>
            <person name="Bougher N.L."/>
            <person name="Buchanan P."/>
            <person name="Buyck B."/>
            <person name="Bense V."/>
            <person name="Catcheside P."/>
            <person name="Chovatia M."/>
            <person name="Cooper J."/>
            <person name="Damon W."/>
            <person name="Desjardin D."/>
            <person name="Finy P."/>
            <person name="Geml J."/>
            <person name="Haridas S."/>
            <person name="Hughes K."/>
            <person name="Justo A."/>
            <person name="Karasinski D."/>
            <person name="Kautmanova I."/>
            <person name="Kiss B."/>
            <person name="Kocsube S."/>
            <person name="Kotiranta H."/>
            <person name="LaButti K.M."/>
            <person name="Lechner B.E."/>
            <person name="Liimatainen K."/>
            <person name="Lipzen A."/>
            <person name="Lukacs Z."/>
            <person name="Mihaltcheva S."/>
            <person name="Morgado L.N."/>
            <person name="Niskanen T."/>
            <person name="Noordeloos M.E."/>
            <person name="Ohm R.A."/>
            <person name="Ortiz-Santana B."/>
            <person name="Ovrebo C."/>
            <person name="Racz N."/>
            <person name="Riley R."/>
            <person name="Savchenko A."/>
            <person name="Shiryaev A."/>
            <person name="Soop K."/>
            <person name="Spirin V."/>
            <person name="Szebenyi C."/>
            <person name="Tomsovsky M."/>
            <person name="Tulloss R.E."/>
            <person name="Uehling J."/>
            <person name="Grigoriev I.V."/>
            <person name="Vagvolgyi C."/>
            <person name="Papp T."/>
            <person name="Martin F.M."/>
            <person name="Miettinen O."/>
            <person name="Hibbett D.S."/>
            <person name="Nagy L.G."/>
        </authorList>
    </citation>
    <scope>NUCLEOTIDE SEQUENCE [LARGE SCALE GENOMIC DNA]</scope>
    <source>
        <strain evidence="1 2">NL-1719</strain>
    </source>
</reference>
<dbReference type="Proteomes" id="UP000308600">
    <property type="component" value="Unassembled WGS sequence"/>
</dbReference>
<dbReference type="EMBL" id="ML208460">
    <property type="protein sequence ID" value="TFK64814.1"/>
    <property type="molecule type" value="Genomic_DNA"/>
</dbReference>